<dbReference type="InterPro" id="IPR006169">
    <property type="entry name" value="GTP1_OBG_dom"/>
</dbReference>
<dbReference type="Pfam" id="PF01018">
    <property type="entry name" value="GTP1_OBG"/>
    <property type="match status" value="1"/>
</dbReference>
<dbReference type="InterPro" id="IPR045086">
    <property type="entry name" value="OBG_GTPase"/>
</dbReference>
<dbReference type="HAMAP" id="MF_01454">
    <property type="entry name" value="GTPase_Obg"/>
    <property type="match status" value="1"/>
</dbReference>
<keyword evidence="2 8" id="KW-0963">Cytoplasm</keyword>
<dbReference type="GO" id="GO:0005737">
    <property type="term" value="C:cytoplasm"/>
    <property type="evidence" value="ECO:0007669"/>
    <property type="project" value="UniProtKB-SubCell"/>
</dbReference>
<dbReference type="InterPro" id="IPR027417">
    <property type="entry name" value="P-loop_NTPase"/>
</dbReference>
<evidence type="ECO:0000256" key="9">
    <source>
        <dbReference type="SAM" id="MobiDB-lite"/>
    </source>
</evidence>
<dbReference type="NCBIfam" id="NF008956">
    <property type="entry name" value="PRK12299.1"/>
    <property type="match status" value="1"/>
</dbReference>
<dbReference type="GO" id="GO:0042254">
    <property type="term" value="P:ribosome biogenesis"/>
    <property type="evidence" value="ECO:0007669"/>
    <property type="project" value="UniProtKB-UniRule"/>
</dbReference>
<dbReference type="CDD" id="cd01898">
    <property type="entry name" value="Obg"/>
    <property type="match status" value="1"/>
</dbReference>
<evidence type="ECO:0000256" key="2">
    <source>
        <dbReference type="ARBA" id="ARBA00022490"/>
    </source>
</evidence>
<gene>
    <name evidence="12" type="primary">obgE</name>
    <name evidence="8" type="synonym">obg</name>
    <name evidence="12" type="ORF">E5987_09340</name>
</gene>
<dbReference type="InterPro" id="IPR005225">
    <property type="entry name" value="Small_GTP-bd"/>
</dbReference>
<proteinExistence type="inferred from homology"/>
<dbReference type="Pfam" id="PF01926">
    <property type="entry name" value="MMR_HSR1"/>
    <property type="match status" value="1"/>
</dbReference>
<dbReference type="GO" id="GO:0043022">
    <property type="term" value="F:ribosome binding"/>
    <property type="evidence" value="ECO:0007669"/>
    <property type="project" value="UniProtKB-ARBA"/>
</dbReference>
<dbReference type="NCBIfam" id="TIGR02729">
    <property type="entry name" value="Obg_CgtA"/>
    <property type="match status" value="1"/>
</dbReference>
<dbReference type="PROSITE" id="PS00905">
    <property type="entry name" value="GTP1_OBG"/>
    <property type="match status" value="1"/>
</dbReference>
<accession>A0A6L6YKT9</accession>
<keyword evidence="13" id="KW-1185">Reference proteome</keyword>
<comment type="function">
    <text evidence="8">An essential GTPase which binds GTP, GDP and possibly (p)ppGpp with moderate affinity, with high nucleotide exchange rates and a fairly low GTP hydrolysis rate. Plays a role in control of the cell cycle, stress response, ribosome biogenesis and in those bacteria that undergo differentiation, in morphogenesis control.</text>
</comment>
<dbReference type="EMBL" id="WSRP01000029">
    <property type="protein sequence ID" value="MVX57399.1"/>
    <property type="molecule type" value="Genomic_DNA"/>
</dbReference>
<evidence type="ECO:0000256" key="3">
    <source>
        <dbReference type="ARBA" id="ARBA00022723"/>
    </source>
</evidence>
<feature type="region of interest" description="Disordered" evidence="9">
    <location>
        <begin position="342"/>
        <end position="365"/>
    </location>
</feature>
<feature type="binding site" evidence="8">
    <location>
        <position position="173"/>
    </location>
    <ligand>
        <name>Mg(2+)</name>
        <dbReference type="ChEBI" id="CHEBI:18420"/>
    </ligand>
</feature>
<dbReference type="Gene3D" id="2.70.210.12">
    <property type="entry name" value="GTP1/OBG domain"/>
    <property type="match status" value="1"/>
</dbReference>
<organism evidence="12 13">
    <name type="scientific">Parasutterella muris</name>
    <dbReference type="NCBI Taxonomy" id="2565572"/>
    <lineage>
        <taxon>Bacteria</taxon>
        <taxon>Pseudomonadati</taxon>
        <taxon>Pseudomonadota</taxon>
        <taxon>Betaproteobacteria</taxon>
        <taxon>Burkholderiales</taxon>
        <taxon>Sutterellaceae</taxon>
        <taxon>Parasutterella</taxon>
    </lineage>
</organism>
<keyword evidence="5 8" id="KW-0378">Hydrolase</keyword>
<name>A0A6L6YKT9_9BURK</name>
<comment type="subcellular location">
    <subcellularLocation>
        <location evidence="8">Cytoplasm</location>
    </subcellularLocation>
</comment>
<dbReference type="Proteomes" id="UP000472580">
    <property type="component" value="Unassembled WGS sequence"/>
</dbReference>
<dbReference type="PROSITE" id="PS51883">
    <property type="entry name" value="OBG"/>
    <property type="match status" value="1"/>
</dbReference>
<evidence type="ECO:0000259" key="10">
    <source>
        <dbReference type="PROSITE" id="PS51710"/>
    </source>
</evidence>
<feature type="binding site" evidence="8">
    <location>
        <begin position="284"/>
        <end position="287"/>
    </location>
    <ligand>
        <name>GTP</name>
        <dbReference type="ChEBI" id="CHEBI:37565"/>
    </ligand>
</feature>
<dbReference type="PANTHER" id="PTHR11702:SF31">
    <property type="entry name" value="MITOCHONDRIAL RIBOSOME-ASSOCIATED GTPASE 2"/>
    <property type="match status" value="1"/>
</dbReference>
<feature type="binding site" evidence="8">
    <location>
        <begin position="213"/>
        <end position="216"/>
    </location>
    <ligand>
        <name>GTP</name>
        <dbReference type="ChEBI" id="CHEBI:37565"/>
    </ligand>
</feature>
<dbReference type="NCBIfam" id="NF008955">
    <property type="entry name" value="PRK12297.1"/>
    <property type="match status" value="1"/>
</dbReference>
<feature type="domain" description="Obg" evidence="11">
    <location>
        <begin position="1"/>
        <end position="159"/>
    </location>
</feature>
<dbReference type="PROSITE" id="PS51710">
    <property type="entry name" value="G_OBG"/>
    <property type="match status" value="1"/>
</dbReference>
<dbReference type="SUPFAM" id="SSF82051">
    <property type="entry name" value="Obg GTP-binding protein N-terminal domain"/>
    <property type="match status" value="1"/>
</dbReference>
<evidence type="ECO:0000259" key="11">
    <source>
        <dbReference type="PROSITE" id="PS51883"/>
    </source>
</evidence>
<dbReference type="PANTHER" id="PTHR11702">
    <property type="entry name" value="DEVELOPMENTALLY REGULATED GTP-BINDING PROTEIN-RELATED"/>
    <property type="match status" value="1"/>
</dbReference>
<evidence type="ECO:0000256" key="7">
    <source>
        <dbReference type="ARBA" id="ARBA00023134"/>
    </source>
</evidence>
<dbReference type="GO" id="GO:0003924">
    <property type="term" value="F:GTPase activity"/>
    <property type="evidence" value="ECO:0007669"/>
    <property type="project" value="UniProtKB-UniRule"/>
</dbReference>
<dbReference type="RefSeq" id="WP_160335822.1">
    <property type="nucleotide sequence ID" value="NZ_CALPCR010000025.1"/>
</dbReference>
<feature type="binding site" evidence="8">
    <location>
        <begin position="315"/>
        <end position="317"/>
    </location>
    <ligand>
        <name>GTP</name>
        <dbReference type="ChEBI" id="CHEBI:37565"/>
    </ligand>
</feature>
<dbReference type="EC" id="3.6.5.-" evidence="8"/>
<sequence>MKFVDEAKIEVMAGKGGNGVASFRREKFIPKGGPDGGDGGRGGSIYAIADRNLNTLIDYRYTRKFQAKNGENGRGSDCYGRGAPDIELRVPVGTVITDINTGETIADLDKNGEKALLARGGKGGLGNLHFKSSTNRAPRQCTPGEPGEERALKLELRVLADVGLLGLPNAGKSTLISAVSNAKPRIADYPFTTLHPHLGVVRAGPESSFVIADIPGLIEGASEGAGLGHQFLRHLSRTSLLLHVIDVAPMHAEEDPIAAAKAIVEELRKFDPALADKPRWVVLNKMDLVPEEERAEVIEKYRKEFGADTPLFAISAATREGTDKLVNAIAADIHEQRRQLLAESEPDVCFDDQEEVFPPEPEEEK</sequence>
<reference evidence="12 13" key="1">
    <citation type="submission" date="2019-12" db="EMBL/GenBank/DDBJ databases">
        <title>Microbes associate with the intestines of laboratory mice.</title>
        <authorList>
            <person name="Navarre W."/>
            <person name="Wong E."/>
        </authorList>
    </citation>
    <scope>NUCLEOTIDE SEQUENCE [LARGE SCALE GENOMIC DNA]</scope>
    <source>
        <strain evidence="12 13">NM82_D38</strain>
    </source>
</reference>
<dbReference type="GO" id="GO:0005525">
    <property type="term" value="F:GTP binding"/>
    <property type="evidence" value="ECO:0007669"/>
    <property type="project" value="UniProtKB-UniRule"/>
</dbReference>
<feature type="binding site" evidence="8">
    <location>
        <position position="193"/>
    </location>
    <ligand>
        <name>Mg(2+)</name>
        <dbReference type="ChEBI" id="CHEBI:18420"/>
    </ligand>
</feature>
<feature type="binding site" evidence="8">
    <location>
        <begin position="166"/>
        <end position="173"/>
    </location>
    <ligand>
        <name>GTP</name>
        <dbReference type="ChEBI" id="CHEBI:37565"/>
    </ligand>
</feature>
<feature type="compositionally biased region" description="Acidic residues" evidence="9">
    <location>
        <begin position="344"/>
        <end position="365"/>
    </location>
</feature>
<comment type="caution">
    <text evidence="12">The sequence shown here is derived from an EMBL/GenBank/DDBJ whole genome shotgun (WGS) entry which is preliminary data.</text>
</comment>
<protein>
    <recommendedName>
        <fullName evidence="8">GTPase Obg</fullName>
        <ecNumber evidence="8">3.6.5.-</ecNumber>
    </recommendedName>
    <alternativeName>
        <fullName evidence="8">GTP-binding protein Obg</fullName>
    </alternativeName>
</protein>
<keyword evidence="7 8" id="KW-0342">GTP-binding</keyword>
<evidence type="ECO:0000256" key="5">
    <source>
        <dbReference type="ARBA" id="ARBA00022801"/>
    </source>
</evidence>
<comment type="similarity">
    <text evidence="1 8">Belongs to the TRAFAC class OBG-HflX-like GTPase superfamily. OBG GTPase family.</text>
</comment>
<dbReference type="FunFam" id="2.70.210.12:FF:000001">
    <property type="entry name" value="GTPase Obg"/>
    <property type="match status" value="1"/>
</dbReference>
<keyword evidence="6 8" id="KW-0460">Magnesium</keyword>
<comment type="subunit">
    <text evidence="8">Monomer.</text>
</comment>
<dbReference type="NCBIfam" id="TIGR00231">
    <property type="entry name" value="small_GTP"/>
    <property type="match status" value="1"/>
</dbReference>
<evidence type="ECO:0000313" key="13">
    <source>
        <dbReference type="Proteomes" id="UP000472580"/>
    </source>
</evidence>
<dbReference type="InterPro" id="IPR031167">
    <property type="entry name" value="G_OBG"/>
</dbReference>
<evidence type="ECO:0000256" key="1">
    <source>
        <dbReference type="ARBA" id="ARBA00007699"/>
    </source>
</evidence>
<evidence type="ECO:0000256" key="8">
    <source>
        <dbReference type="HAMAP-Rule" id="MF_01454"/>
    </source>
</evidence>
<feature type="region of interest" description="Disordered" evidence="9">
    <location>
        <begin position="127"/>
        <end position="146"/>
    </location>
</feature>
<feature type="binding site" evidence="8">
    <location>
        <begin position="191"/>
        <end position="195"/>
    </location>
    <ligand>
        <name>GTP</name>
        <dbReference type="ChEBI" id="CHEBI:37565"/>
    </ligand>
</feature>
<evidence type="ECO:0000313" key="12">
    <source>
        <dbReference type="EMBL" id="MVX57399.1"/>
    </source>
</evidence>
<dbReference type="PRINTS" id="PR00326">
    <property type="entry name" value="GTP1OBG"/>
</dbReference>
<dbReference type="InterPro" id="IPR006073">
    <property type="entry name" value="GTP-bd"/>
</dbReference>
<dbReference type="NCBIfam" id="NF008954">
    <property type="entry name" value="PRK12296.1"/>
    <property type="match status" value="1"/>
</dbReference>
<keyword evidence="4 8" id="KW-0547">Nucleotide-binding</keyword>
<dbReference type="OrthoDB" id="9807318at2"/>
<feature type="domain" description="OBG-type G" evidence="10">
    <location>
        <begin position="160"/>
        <end position="334"/>
    </location>
</feature>
<dbReference type="Gene3D" id="3.40.50.300">
    <property type="entry name" value="P-loop containing nucleotide triphosphate hydrolases"/>
    <property type="match status" value="1"/>
</dbReference>
<dbReference type="InterPro" id="IPR014100">
    <property type="entry name" value="GTP-bd_Obg/CgtA"/>
</dbReference>
<dbReference type="GO" id="GO:0000287">
    <property type="term" value="F:magnesium ion binding"/>
    <property type="evidence" value="ECO:0007669"/>
    <property type="project" value="InterPro"/>
</dbReference>
<dbReference type="InterPro" id="IPR036726">
    <property type="entry name" value="GTP1_OBG_dom_sf"/>
</dbReference>
<dbReference type="SUPFAM" id="SSF52540">
    <property type="entry name" value="P-loop containing nucleoside triphosphate hydrolases"/>
    <property type="match status" value="1"/>
</dbReference>
<dbReference type="PIRSF" id="PIRSF002401">
    <property type="entry name" value="GTP_bd_Obg/CgtA"/>
    <property type="match status" value="1"/>
</dbReference>
<evidence type="ECO:0000256" key="6">
    <source>
        <dbReference type="ARBA" id="ARBA00022842"/>
    </source>
</evidence>
<dbReference type="AlphaFoldDB" id="A0A6L6YKT9"/>
<dbReference type="InterPro" id="IPR006074">
    <property type="entry name" value="GTP1-OBG_CS"/>
</dbReference>
<evidence type="ECO:0000256" key="4">
    <source>
        <dbReference type="ARBA" id="ARBA00022741"/>
    </source>
</evidence>
<comment type="cofactor">
    <cofactor evidence="8">
        <name>Mg(2+)</name>
        <dbReference type="ChEBI" id="CHEBI:18420"/>
    </cofactor>
</comment>
<keyword evidence="3 8" id="KW-0479">Metal-binding</keyword>